<comment type="similarity">
    <text evidence="2">Belongs to the autoinducer-2 exporter (AI-2E) (TC 2.A.86) family.</text>
</comment>
<accession>A0ABT3JBP8</accession>
<feature type="transmembrane region" description="Helical" evidence="6">
    <location>
        <begin position="241"/>
        <end position="263"/>
    </location>
</feature>
<keyword evidence="8" id="KW-1185">Reference proteome</keyword>
<dbReference type="PANTHER" id="PTHR21716:SF4">
    <property type="entry name" value="TRANSMEMBRANE PROTEIN 245"/>
    <property type="match status" value="1"/>
</dbReference>
<keyword evidence="3 6" id="KW-0812">Transmembrane</keyword>
<feature type="transmembrane region" description="Helical" evidence="6">
    <location>
        <begin position="156"/>
        <end position="178"/>
    </location>
</feature>
<keyword evidence="5 6" id="KW-0472">Membrane</keyword>
<feature type="transmembrane region" description="Helical" evidence="6">
    <location>
        <begin position="312"/>
        <end position="345"/>
    </location>
</feature>
<evidence type="ECO:0000313" key="8">
    <source>
        <dbReference type="Proteomes" id="UP001526246"/>
    </source>
</evidence>
<dbReference type="PANTHER" id="PTHR21716">
    <property type="entry name" value="TRANSMEMBRANE PROTEIN"/>
    <property type="match status" value="1"/>
</dbReference>
<comment type="caution">
    <text evidence="7">The sequence shown here is derived from an EMBL/GenBank/DDBJ whole genome shotgun (WGS) entry which is preliminary data.</text>
</comment>
<dbReference type="Proteomes" id="UP001526246">
    <property type="component" value="Unassembled WGS sequence"/>
</dbReference>
<organism evidence="7 8">
    <name type="scientific">Sphingomonas arvum</name>
    <dbReference type="NCBI Taxonomy" id="2992113"/>
    <lineage>
        <taxon>Bacteria</taxon>
        <taxon>Pseudomonadati</taxon>
        <taxon>Pseudomonadota</taxon>
        <taxon>Alphaproteobacteria</taxon>
        <taxon>Sphingomonadales</taxon>
        <taxon>Sphingomonadaceae</taxon>
        <taxon>Sphingomonas</taxon>
    </lineage>
</organism>
<gene>
    <name evidence="7" type="ORF">OMW55_01540</name>
</gene>
<evidence type="ECO:0000256" key="5">
    <source>
        <dbReference type="ARBA" id="ARBA00023136"/>
    </source>
</evidence>
<protein>
    <submittedName>
        <fullName evidence="7">AI-2E family transporter</fullName>
    </submittedName>
</protein>
<evidence type="ECO:0000256" key="1">
    <source>
        <dbReference type="ARBA" id="ARBA00004141"/>
    </source>
</evidence>
<dbReference type="InterPro" id="IPR002549">
    <property type="entry name" value="AI-2E-like"/>
</dbReference>
<feature type="transmembrane region" description="Helical" evidence="6">
    <location>
        <begin position="275"/>
        <end position="292"/>
    </location>
</feature>
<feature type="transmembrane region" description="Helical" evidence="6">
    <location>
        <begin position="218"/>
        <end position="235"/>
    </location>
</feature>
<feature type="transmembrane region" description="Helical" evidence="6">
    <location>
        <begin position="35"/>
        <end position="53"/>
    </location>
</feature>
<feature type="transmembrane region" description="Helical" evidence="6">
    <location>
        <begin position="65"/>
        <end position="87"/>
    </location>
</feature>
<dbReference type="RefSeq" id="WP_264880285.1">
    <property type="nucleotide sequence ID" value="NZ_JAPDOB010000001.1"/>
</dbReference>
<dbReference type="Pfam" id="PF01594">
    <property type="entry name" value="AI-2E_transport"/>
    <property type="match status" value="1"/>
</dbReference>
<evidence type="ECO:0000256" key="2">
    <source>
        <dbReference type="ARBA" id="ARBA00009773"/>
    </source>
</evidence>
<name>A0ABT3JBP8_9SPHN</name>
<evidence type="ECO:0000256" key="4">
    <source>
        <dbReference type="ARBA" id="ARBA00022989"/>
    </source>
</evidence>
<keyword evidence="4 6" id="KW-1133">Transmembrane helix</keyword>
<feature type="transmembrane region" description="Helical" evidence="6">
    <location>
        <begin position="12"/>
        <end position="29"/>
    </location>
</feature>
<evidence type="ECO:0000256" key="3">
    <source>
        <dbReference type="ARBA" id="ARBA00022692"/>
    </source>
</evidence>
<evidence type="ECO:0000256" key="6">
    <source>
        <dbReference type="SAM" id="Phobius"/>
    </source>
</evidence>
<evidence type="ECO:0000313" key="7">
    <source>
        <dbReference type="EMBL" id="MCW3796493.1"/>
    </source>
</evidence>
<proteinExistence type="inferred from homology"/>
<comment type="subcellular location">
    <subcellularLocation>
        <location evidence="1">Membrane</location>
        <topology evidence="1">Multi-pass membrane protein</topology>
    </subcellularLocation>
</comment>
<sequence>MTTDRERLERAGLYLLVASATVILSLVVWRFRAAMLWAVLAGILFQPLFKRMLARWPERPSRAAAATFMVVIVALVIPAIILASLVAQQAAALQDQLSSGRIDVGAYFQQLHDALPARLQRMLNSSGLGTLQLIQGRIEQALTTSASAMARQAFTLGANAAAFLLSLGVGLYLTFFMIRDGDPLGRAIVTAMPLRPQLADHIASKCVIVVRATIKGSGVVALVQGALGAATFWLVGLQAPLLWGVVMAVAALLPAVGPAIIWAPIAIFLFATGELWQAVVVVLSGVFVIGLIDNLLRPILVGRDVGMPDWMVLVTTLGGISLMGLSGVVAGPLAGAIFIAAWSALKEQRQVSAGLPT</sequence>
<reference evidence="7 8" key="1">
    <citation type="submission" date="2022-10" db="EMBL/GenBank/DDBJ databases">
        <title>Sphingomonas sp.</title>
        <authorList>
            <person name="Jin C."/>
        </authorList>
    </citation>
    <scope>NUCLEOTIDE SEQUENCE [LARGE SCALE GENOMIC DNA]</scope>
    <source>
        <strain evidence="7 8">BN140010</strain>
    </source>
</reference>
<dbReference type="EMBL" id="JAPDOB010000001">
    <property type="protein sequence ID" value="MCW3796493.1"/>
    <property type="molecule type" value="Genomic_DNA"/>
</dbReference>